<dbReference type="EMBL" id="FPBP01000002">
    <property type="protein sequence ID" value="SFU41068.1"/>
    <property type="molecule type" value="Genomic_DNA"/>
</dbReference>
<proteinExistence type="predicted"/>
<name>A0A1I7FY20_9GAMM</name>
<dbReference type="InterPro" id="IPR001387">
    <property type="entry name" value="Cro/C1-type_HTH"/>
</dbReference>
<dbReference type="Gene3D" id="1.10.260.40">
    <property type="entry name" value="lambda repressor-like DNA-binding domains"/>
    <property type="match status" value="1"/>
</dbReference>
<dbReference type="AlphaFoldDB" id="A0A1I7FY20"/>
<evidence type="ECO:0000259" key="1">
    <source>
        <dbReference type="PROSITE" id="PS50943"/>
    </source>
</evidence>
<evidence type="ECO:0000313" key="3">
    <source>
        <dbReference type="Proteomes" id="UP000198693"/>
    </source>
</evidence>
<dbReference type="OrthoDB" id="9791537at2"/>
<evidence type="ECO:0000313" key="2">
    <source>
        <dbReference type="EMBL" id="SFU41068.1"/>
    </source>
</evidence>
<dbReference type="Proteomes" id="UP000198693">
    <property type="component" value="Unassembled WGS sequence"/>
</dbReference>
<sequence>MDSLGPRIKALRLEAKLNKAALARRVGVSDVTISYWESGAIRQIGHERLVALAQALGCPLSRLIEGDQKHLAAPLYLRRRPPAPWQDPAAKPIELPFELVPAQRWEGSCYLVTPAPGESFDFLQEGDLVAVAPTEVFRQSGLYLIEMGGKHLVRQVREDSRGELEFVSEHEAEVTPFSQDCRLLGKLVARWQARPL</sequence>
<protein>
    <submittedName>
        <fullName evidence="2">Transcriptional regulator, contains XRE-family HTH domain</fullName>
    </submittedName>
</protein>
<dbReference type="GO" id="GO:0003677">
    <property type="term" value="F:DNA binding"/>
    <property type="evidence" value="ECO:0007669"/>
    <property type="project" value="InterPro"/>
</dbReference>
<accession>A0A1I7FY20</accession>
<dbReference type="CDD" id="cd00093">
    <property type="entry name" value="HTH_XRE"/>
    <property type="match status" value="1"/>
</dbReference>
<dbReference type="SUPFAM" id="SSF47413">
    <property type="entry name" value="lambda repressor-like DNA-binding domains"/>
    <property type="match status" value="1"/>
</dbReference>
<dbReference type="SMART" id="SM00530">
    <property type="entry name" value="HTH_XRE"/>
    <property type="match status" value="1"/>
</dbReference>
<dbReference type="RefSeq" id="WP_089792860.1">
    <property type="nucleotide sequence ID" value="NZ_FPBP01000002.1"/>
</dbReference>
<dbReference type="InterPro" id="IPR010982">
    <property type="entry name" value="Lambda_DNA-bd_dom_sf"/>
</dbReference>
<dbReference type="STRING" id="463301.SAMN04487955_10289"/>
<dbReference type="PROSITE" id="PS50943">
    <property type="entry name" value="HTH_CROC1"/>
    <property type="match status" value="1"/>
</dbReference>
<reference evidence="3" key="1">
    <citation type="submission" date="2016-10" db="EMBL/GenBank/DDBJ databases">
        <authorList>
            <person name="Varghese N."/>
            <person name="Submissions S."/>
        </authorList>
    </citation>
    <scope>NUCLEOTIDE SEQUENCE [LARGE SCALE GENOMIC DNA]</scope>
    <source>
        <strain evidence="3">CGMCC 1.6981</strain>
    </source>
</reference>
<organism evidence="2 3">
    <name type="scientific">Halomonas korlensis</name>
    <dbReference type="NCBI Taxonomy" id="463301"/>
    <lineage>
        <taxon>Bacteria</taxon>
        <taxon>Pseudomonadati</taxon>
        <taxon>Pseudomonadota</taxon>
        <taxon>Gammaproteobacteria</taxon>
        <taxon>Oceanospirillales</taxon>
        <taxon>Halomonadaceae</taxon>
        <taxon>Halomonas</taxon>
    </lineage>
</organism>
<gene>
    <name evidence="2" type="ORF">SAMN04487955_10289</name>
</gene>
<feature type="domain" description="HTH cro/C1-type" evidence="1">
    <location>
        <begin position="8"/>
        <end position="63"/>
    </location>
</feature>
<dbReference type="Pfam" id="PF01381">
    <property type="entry name" value="HTH_3"/>
    <property type="match status" value="1"/>
</dbReference>
<keyword evidence="3" id="KW-1185">Reference proteome</keyword>